<keyword evidence="1" id="KW-1133">Transmembrane helix</keyword>
<protein>
    <recommendedName>
        <fullName evidence="4">DUF885 family protein</fullName>
    </recommendedName>
</protein>
<dbReference type="InterPro" id="IPR045584">
    <property type="entry name" value="Pilin-like"/>
</dbReference>
<name>A0ABT3G3P5_9BACT</name>
<proteinExistence type="predicted"/>
<comment type="caution">
    <text evidence="2">The sequence shown here is derived from an EMBL/GenBank/DDBJ whole genome shotgun (WGS) entry which is preliminary data.</text>
</comment>
<evidence type="ECO:0008006" key="4">
    <source>
        <dbReference type="Google" id="ProtNLM"/>
    </source>
</evidence>
<evidence type="ECO:0000313" key="3">
    <source>
        <dbReference type="Proteomes" id="UP001165653"/>
    </source>
</evidence>
<evidence type="ECO:0000256" key="1">
    <source>
        <dbReference type="SAM" id="Phobius"/>
    </source>
</evidence>
<dbReference type="SUPFAM" id="SSF54523">
    <property type="entry name" value="Pili subunits"/>
    <property type="match status" value="1"/>
</dbReference>
<reference evidence="2" key="1">
    <citation type="submission" date="2022-10" db="EMBL/GenBank/DDBJ databases">
        <title>Luteolibacter sp. GHJ8, whole genome shotgun sequencing project.</title>
        <authorList>
            <person name="Zhao G."/>
            <person name="Shen L."/>
        </authorList>
    </citation>
    <scope>NUCLEOTIDE SEQUENCE</scope>
    <source>
        <strain evidence="2">GHJ8</strain>
    </source>
</reference>
<keyword evidence="1" id="KW-0812">Transmembrane</keyword>
<keyword evidence="3" id="KW-1185">Reference proteome</keyword>
<feature type="transmembrane region" description="Helical" evidence="1">
    <location>
        <begin position="12"/>
        <end position="31"/>
    </location>
</feature>
<dbReference type="Proteomes" id="UP001165653">
    <property type="component" value="Unassembled WGS sequence"/>
</dbReference>
<keyword evidence="1" id="KW-0472">Membrane</keyword>
<dbReference type="RefSeq" id="WP_264513996.1">
    <property type="nucleotide sequence ID" value="NZ_JAPDDR010000006.1"/>
</dbReference>
<gene>
    <name evidence="2" type="ORF">OJ996_12835</name>
</gene>
<accession>A0ABT3G3P5</accession>
<evidence type="ECO:0000313" key="2">
    <source>
        <dbReference type="EMBL" id="MCW1914466.1"/>
    </source>
</evidence>
<dbReference type="EMBL" id="JAPDDR010000006">
    <property type="protein sequence ID" value="MCW1914466.1"/>
    <property type="molecule type" value="Genomic_DNA"/>
</dbReference>
<organism evidence="2 3">
    <name type="scientific">Luteolibacter rhizosphaerae</name>
    <dbReference type="NCBI Taxonomy" id="2989719"/>
    <lineage>
        <taxon>Bacteria</taxon>
        <taxon>Pseudomonadati</taxon>
        <taxon>Verrucomicrobiota</taxon>
        <taxon>Verrucomicrobiia</taxon>
        <taxon>Verrucomicrobiales</taxon>
        <taxon>Verrucomicrobiaceae</taxon>
        <taxon>Luteolibacter</taxon>
    </lineage>
</organism>
<sequence>MKRLLAKKWFRISVRVSVGCLSLLVLAWMWFNWWAASRKRLAVAAATHAGLSLNLEDFSKDMPPPEQNFARQGIFKQWEDAYEQFRPNVPASPSSPRGIYESFGDTVFGSVFFKSRRGNPRTAKFSRFPDDSPYGKTAESFLAEYDRRHGTVLEELRAGFALPYARRPFLPAAFSGDASTLPSLSEAFGMRLRSVSQGLALRAEAALETGDSAKAAESIEMILRLSEAMGSRGMFVSGLMQAVGIRTALMPLERGIREHRWTAADLDRIEAALRRFDIRRTMERAIRSEILMVHAVERLKSAPQPGQLGDPRAILEDYEGGDLLEWLLESRPHWLPDGFFDLSEAVILETTQQSSSAISSLRLGKDWWSAAQDLRRQAEQRWGPGKLASSFPVGAFGLEAAAHGTVEIRLALAACALEKYKLQHGIYPESLDAIDSEVATDPFHGVLFRYFVKDDAFRLYSLGPDGIDGGGVSAPMKSDKTQDDWVW</sequence>